<evidence type="ECO:0000259" key="7">
    <source>
        <dbReference type="PROSITE" id="PS51123"/>
    </source>
</evidence>
<dbReference type="SUPFAM" id="SSF103088">
    <property type="entry name" value="OmpA-like"/>
    <property type="match status" value="1"/>
</dbReference>
<comment type="subcellular location">
    <subcellularLocation>
        <location evidence="1">Periplasm</location>
    </subcellularLocation>
</comment>
<keyword evidence="6" id="KW-0812">Transmembrane</keyword>
<keyword evidence="4 6" id="KW-0472">Membrane</keyword>
<dbReference type="PATRIC" id="fig|52.7.peg.1392"/>
<dbReference type="GO" id="GO:0042597">
    <property type="term" value="C:periplasmic space"/>
    <property type="evidence" value="ECO:0007669"/>
    <property type="project" value="UniProtKB-SubCell"/>
</dbReference>
<feature type="region of interest" description="Disordered" evidence="5">
    <location>
        <begin position="40"/>
        <end position="66"/>
    </location>
</feature>
<accession>A0A0K1E9D0</accession>
<dbReference type="STRING" id="52.CMC5_013080"/>
<protein>
    <recommendedName>
        <fullName evidence="7">OmpA-like domain-containing protein</fullName>
    </recommendedName>
</protein>
<dbReference type="Gene3D" id="3.40.190.10">
    <property type="entry name" value="Periplasmic binding protein-like II"/>
    <property type="match status" value="1"/>
</dbReference>
<keyword evidence="9" id="KW-1185">Reference proteome</keyword>
<dbReference type="KEGG" id="ccro:CMC5_013080"/>
<evidence type="ECO:0000256" key="3">
    <source>
        <dbReference type="ARBA" id="ARBA00022729"/>
    </source>
</evidence>
<keyword evidence="6" id="KW-1133">Transmembrane helix</keyword>
<proteinExistence type="inferred from homology"/>
<name>A0A0K1E9D0_CHOCO</name>
<evidence type="ECO:0000256" key="1">
    <source>
        <dbReference type="ARBA" id="ARBA00004418"/>
    </source>
</evidence>
<feature type="compositionally biased region" description="Low complexity" evidence="5">
    <location>
        <begin position="43"/>
        <end position="58"/>
    </location>
</feature>
<dbReference type="InterPro" id="IPR006665">
    <property type="entry name" value="OmpA-like"/>
</dbReference>
<evidence type="ECO:0000256" key="6">
    <source>
        <dbReference type="SAM" id="Phobius"/>
    </source>
</evidence>
<organism evidence="8 9">
    <name type="scientific">Chondromyces crocatus</name>
    <dbReference type="NCBI Taxonomy" id="52"/>
    <lineage>
        <taxon>Bacteria</taxon>
        <taxon>Pseudomonadati</taxon>
        <taxon>Myxococcota</taxon>
        <taxon>Polyangia</taxon>
        <taxon>Polyangiales</taxon>
        <taxon>Polyangiaceae</taxon>
        <taxon>Chondromyces</taxon>
    </lineage>
</organism>
<evidence type="ECO:0000256" key="2">
    <source>
        <dbReference type="ARBA" id="ARBA00010742"/>
    </source>
</evidence>
<feature type="domain" description="OmpA-like" evidence="7">
    <location>
        <begin position="434"/>
        <end position="569"/>
    </location>
</feature>
<dbReference type="Gene3D" id="3.30.1330.60">
    <property type="entry name" value="OmpA-like domain"/>
    <property type="match status" value="1"/>
</dbReference>
<dbReference type="AlphaFoldDB" id="A0A0K1E9D0"/>
<gene>
    <name evidence="8" type="ORF">CMC5_013080</name>
</gene>
<dbReference type="SUPFAM" id="SSF53850">
    <property type="entry name" value="Periplasmic binding protein-like II"/>
    <property type="match status" value="1"/>
</dbReference>
<sequence length="569" mass="60721">MSNGKGSGQGGLGKIISLVLIAALIGLGLWIVMRKGDDDAQHGAPSTGATSTAKGATPEESEASEGIVEAKGEVPRLPPAGAYVPQGDTLDVELSQYAGYSGLIVANGGLSPAEGSVLHKKHGLKLNIKLAEDEDWGKLASGKLAASATTVDVLAVYGRQLGSVVPALIGFSRGADGLVVRSDIRRINQLKGKVLVTSQFNEAEFFIRFLAREAGLPLQVLPSKDAPADPEKVNLLFATDAEVAGKVFLNDVTEGGQRLAGCVTWAPFTDEVVKQSGGKAHTLTTNTNLLIVADVLLVNKGLSEQHPKLVAALVDGLMEGNRMVRENPTAHTEVIAKAFGWKSSEVPTQLAKVHLANLPENQAFFSGAIDAAGSFGGIYQSAVMAYGSDLIKNPVSEDKLADLSHLEALEKSGAYKDQKILIAPIKSGGSKTLEGDPLLSKDIRFFFEPNSAKLEMAGESKAANEENFAAIRKLLQVSPGSTVLLRGHVDDSMVAEFRRLGGEAQVQKMALSAVQLSKDRAEDVRKYLTQRFKIDPKRVDIYGVGWNEPVSKSDHDMNRRVEVHWFTLE</sequence>
<evidence type="ECO:0000256" key="4">
    <source>
        <dbReference type="PROSITE-ProRule" id="PRU00473"/>
    </source>
</evidence>
<dbReference type="Pfam" id="PF00691">
    <property type="entry name" value="OmpA"/>
    <property type="match status" value="1"/>
</dbReference>
<keyword evidence="3" id="KW-0732">Signal</keyword>
<comment type="similarity">
    <text evidence="2">Belongs to the bacterial solute-binding protein SsuA/TauA family.</text>
</comment>
<evidence type="ECO:0000313" key="9">
    <source>
        <dbReference type="Proteomes" id="UP000067626"/>
    </source>
</evidence>
<reference evidence="8 9" key="1">
    <citation type="submission" date="2015-07" db="EMBL/GenBank/DDBJ databases">
        <title>Genome analysis of myxobacterium Chondromyces crocatus Cm c5 reveals a high potential for natural compound synthesis and the genetic basis for the loss of fruiting body formation.</title>
        <authorList>
            <person name="Zaburannyi N."/>
            <person name="Bunk B."/>
            <person name="Maier J."/>
            <person name="Overmann J."/>
            <person name="Mueller R."/>
        </authorList>
    </citation>
    <scope>NUCLEOTIDE SEQUENCE [LARGE SCALE GENOMIC DNA]</scope>
    <source>
        <strain evidence="8 9">Cm c5</strain>
    </source>
</reference>
<dbReference type="RefSeq" id="WP_050429581.1">
    <property type="nucleotide sequence ID" value="NZ_CP012159.1"/>
</dbReference>
<dbReference type="EMBL" id="CP012159">
    <property type="protein sequence ID" value="AKT37178.1"/>
    <property type="molecule type" value="Genomic_DNA"/>
</dbReference>
<dbReference type="InterPro" id="IPR036737">
    <property type="entry name" value="OmpA-like_sf"/>
</dbReference>
<dbReference type="GO" id="GO:0016020">
    <property type="term" value="C:membrane"/>
    <property type="evidence" value="ECO:0007669"/>
    <property type="project" value="UniProtKB-UniRule"/>
</dbReference>
<dbReference type="PANTHER" id="PTHR30024:SF47">
    <property type="entry name" value="TAURINE-BINDING PERIPLASMIC PROTEIN"/>
    <property type="match status" value="1"/>
</dbReference>
<evidence type="ECO:0000313" key="8">
    <source>
        <dbReference type="EMBL" id="AKT37178.1"/>
    </source>
</evidence>
<dbReference type="Proteomes" id="UP000067626">
    <property type="component" value="Chromosome"/>
</dbReference>
<feature type="transmembrane region" description="Helical" evidence="6">
    <location>
        <begin position="12"/>
        <end position="33"/>
    </location>
</feature>
<dbReference type="OrthoDB" id="9805566at2"/>
<dbReference type="PANTHER" id="PTHR30024">
    <property type="entry name" value="ALIPHATIC SULFONATES-BINDING PROTEIN-RELATED"/>
    <property type="match status" value="1"/>
</dbReference>
<evidence type="ECO:0000256" key="5">
    <source>
        <dbReference type="SAM" id="MobiDB-lite"/>
    </source>
</evidence>
<dbReference type="PROSITE" id="PS51123">
    <property type="entry name" value="OMPA_2"/>
    <property type="match status" value="1"/>
</dbReference>